<feature type="compositionally biased region" description="Polar residues" evidence="1">
    <location>
        <begin position="373"/>
        <end position="382"/>
    </location>
</feature>
<feature type="transmembrane region" description="Helical" evidence="2">
    <location>
        <begin position="44"/>
        <end position="63"/>
    </location>
</feature>
<organism evidence="3">
    <name type="scientific">marine metagenome</name>
    <dbReference type="NCBI Taxonomy" id="408172"/>
    <lineage>
        <taxon>unclassified sequences</taxon>
        <taxon>metagenomes</taxon>
        <taxon>ecological metagenomes</taxon>
    </lineage>
</organism>
<evidence type="ECO:0000256" key="1">
    <source>
        <dbReference type="SAM" id="MobiDB-lite"/>
    </source>
</evidence>
<evidence type="ECO:0000313" key="3">
    <source>
        <dbReference type="EMBL" id="SVC22438.1"/>
    </source>
</evidence>
<protein>
    <submittedName>
        <fullName evidence="3">Uncharacterized protein</fullName>
    </submittedName>
</protein>
<feature type="region of interest" description="Disordered" evidence="1">
    <location>
        <begin position="402"/>
        <end position="421"/>
    </location>
</feature>
<keyword evidence="2" id="KW-0812">Transmembrane</keyword>
<feature type="non-terminal residue" evidence="3">
    <location>
        <position position="421"/>
    </location>
</feature>
<feature type="region of interest" description="Disordered" evidence="1">
    <location>
        <begin position="341"/>
        <end position="383"/>
    </location>
</feature>
<feature type="compositionally biased region" description="Basic and acidic residues" evidence="1">
    <location>
        <begin position="356"/>
        <end position="369"/>
    </location>
</feature>
<reference evidence="3" key="1">
    <citation type="submission" date="2018-05" db="EMBL/GenBank/DDBJ databases">
        <authorList>
            <person name="Lanie J.A."/>
            <person name="Ng W.-L."/>
            <person name="Kazmierczak K.M."/>
            <person name="Andrzejewski T.M."/>
            <person name="Davidsen T.M."/>
            <person name="Wayne K.J."/>
            <person name="Tettelin H."/>
            <person name="Glass J.I."/>
            <person name="Rusch D."/>
            <person name="Podicherti R."/>
            <person name="Tsui H.-C.T."/>
            <person name="Winkler M.E."/>
        </authorList>
    </citation>
    <scope>NUCLEOTIDE SEQUENCE</scope>
</reference>
<proteinExistence type="predicted"/>
<dbReference type="EMBL" id="UINC01079949">
    <property type="protein sequence ID" value="SVC22438.1"/>
    <property type="molecule type" value="Genomic_DNA"/>
</dbReference>
<keyword evidence="2" id="KW-1133">Transmembrane helix</keyword>
<gene>
    <name evidence="3" type="ORF">METZ01_LOCUS275292</name>
</gene>
<evidence type="ECO:0000256" key="2">
    <source>
        <dbReference type="SAM" id="Phobius"/>
    </source>
</evidence>
<feature type="non-terminal residue" evidence="3">
    <location>
        <position position="1"/>
    </location>
</feature>
<sequence>GQAPKAKSPKPRLAGKRRSKLKQLFRGDTGLAKRDIVRLDFRKVLAIAAAVCAVLFVAVGLLLPRLAKVDRSFAEQAKALVEVGADAIIVETSKDGLVVAANSKPAEHFGESVEAEEELRTDVVVDNRNHPASSGGMAGMGMGGGGFGGDAYVGGLVERQPAPIGGVLPPSIMGGVAGASVEDFGADDDGVAEENIELYGFGGGQAAQDSVKTLGAKATRRYSGRSALESAEGESAVLGQALNIADAGEVESESLNGQIVRGFAVDKSAQLGKDMERDQSGTELHYFQSELSRAEAGAPARGAVALGVVLDNEVAKESGQVEVTTLGDVPALGRMFKRKAEPEKAARDLSTVQLERSADARALSERGRASGESARQNLSLANQDKDVLAEVPAEGYESLTAVVNEPLPAPGSDRQQRLAEK</sequence>
<accession>A0A382KDK0</accession>
<name>A0A382KDK0_9ZZZZ</name>
<keyword evidence="2" id="KW-0472">Membrane</keyword>
<dbReference type="AlphaFoldDB" id="A0A382KDK0"/>